<keyword evidence="2" id="KW-0067">ATP-binding</keyword>
<dbReference type="Gene3D" id="1.10.8.60">
    <property type="match status" value="2"/>
</dbReference>
<evidence type="ECO:0000259" key="3">
    <source>
        <dbReference type="SMART" id="SM00382"/>
    </source>
</evidence>
<dbReference type="GO" id="GO:0005524">
    <property type="term" value="F:ATP binding"/>
    <property type="evidence" value="ECO:0007669"/>
    <property type="project" value="UniProtKB-KW"/>
</dbReference>
<dbReference type="InterPro" id="IPR029063">
    <property type="entry name" value="SAM-dependent_MTases_sf"/>
</dbReference>
<dbReference type="GO" id="GO:0008168">
    <property type="term" value="F:methyltransferase activity"/>
    <property type="evidence" value="ECO:0007669"/>
    <property type="project" value="InterPro"/>
</dbReference>
<dbReference type="VEuPathDB" id="FungiDB:DD237_005495"/>
<keyword evidence="5" id="KW-1185">Reference proteome</keyword>
<accession>A0A3M6VCR4</accession>
<dbReference type="GO" id="GO:0016887">
    <property type="term" value="F:ATP hydrolysis activity"/>
    <property type="evidence" value="ECO:0007669"/>
    <property type="project" value="InterPro"/>
</dbReference>
<dbReference type="Proteomes" id="UP000282087">
    <property type="component" value="Unassembled WGS sequence"/>
</dbReference>
<dbReference type="PANTHER" id="PTHR23077">
    <property type="entry name" value="AAA-FAMILY ATPASE"/>
    <property type="match status" value="1"/>
</dbReference>
<dbReference type="CDD" id="cd02440">
    <property type="entry name" value="AdoMet_MTases"/>
    <property type="match status" value="1"/>
</dbReference>
<dbReference type="SUPFAM" id="SSF53335">
    <property type="entry name" value="S-adenosyl-L-methionine-dependent methyltransferases"/>
    <property type="match status" value="1"/>
</dbReference>
<dbReference type="Gene3D" id="3.40.50.300">
    <property type="entry name" value="P-loop containing nucleotide triphosphate hydrolases"/>
    <property type="match status" value="2"/>
</dbReference>
<dbReference type="Pfam" id="PF05971">
    <property type="entry name" value="Methyltransf_10"/>
    <property type="match status" value="1"/>
</dbReference>
<dbReference type="InterPro" id="IPR027417">
    <property type="entry name" value="P-loop_NTPase"/>
</dbReference>
<evidence type="ECO:0000313" key="4">
    <source>
        <dbReference type="EMBL" id="RMX63791.1"/>
    </source>
</evidence>
<dbReference type="SUPFAM" id="SSF52540">
    <property type="entry name" value="P-loop containing nucleoside triphosphate hydrolases"/>
    <property type="match status" value="2"/>
</dbReference>
<dbReference type="CDD" id="cd19481">
    <property type="entry name" value="RecA-like_protease"/>
    <property type="match status" value="1"/>
</dbReference>
<dbReference type="FunFam" id="3.40.50.300:FF:001921">
    <property type="entry name" value="AAA ATPase domain-containing protein"/>
    <property type="match status" value="1"/>
</dbReference>
<reference evidence="4 5" key="1">
    <citation type="submission" date="2018-06" db="EMBL/GenBank/DDBJ databases">
        <title>Comparative genomics of downy mildews reveals potential adaptations to biotrophy.</title>
        <authorList>
            <person name="Fletcher K."/>
            <person name="Klosterman S.J."/>
            <person name="Derevnina L."/>
            <person name="Martin F."/>
            <person name="Koike S."/>
            <person name="Reyes Chin-Wo S."/>
            <person name="Mou B."/>
            <person name="Michelmore R."/>
        </authorList>
    </citation>
    <scope>NUCLEOTIDE SEQUENCE [LARGE SCALE GENOMIC DNA]</scope>
    <source>
        <strain evidence="4 5">R14</strain>
    </source>
</reference>
<organism evidence="4 5">
    <name type="scientific">Peronospora effusa</name>
    <dbReference type="NCBI Taxonomy" id="542832"/>
    <lineage>
        <taxon>Eukaryota</taxon>
        <taxon>Sar</taxon>
        <taxon>Stramenopiles</taxon>
        <taxon>Oomycota</taxon>
        <taxon>Peronosporomycetes</taxon>
        <taxon>Peronosporales</taxon>
        <taxon>Peronosporaceae</taxon>
        <taxon>Peronospora</taxon>
    </lineage>
</organism>
<dbReference type="STRING" id="542832.A0A3M6VCR4"/>
<name>A0A3M6VCR4_9STRA</name>
<dbReference type="InterPro" id="IPR010286">
    <property type="entry name" value="METTL16/RlmF"/>
</dbReference>
<dbReference type="Pfam" id="PF00004">
    <property type="entry name" value="AAA"/>
    <property type="match status" value="2"/>
</dbReference>
<dbReference type="InterPro" id="IPR003959">
    <property type="entry name" value="ATPase_AAA_core"/>
</dbReference>
<dbReference type="GO" id="GO:0005737">
    <property type="term" value="C:cytoplasm"/>
    <property type="evidence" value="ECO:0007669"/>
    <property type="project" value="TreeGrafter"/>
</dbReference>
<dbReference type="InterPro" id="IPR050168">
    <property type="entry name" value="AAA_ATPase_domain"/>
</dbReference>
<gene>
    <name evidence="4" type="ORF">DD238_005117</name>
</gene>
<feature type="domain" description="AAA+ ATPase" evidence="3">
    <location>
        <begin position="529"/>
        <end position="690"/>
    </location>
</feature>
<comment type="caution">
    <text evidence="4">The sequence shown here is derived from an EMBL/GenBank/DDBJ whole genome shotgun (WGS) entry which is preliminary data.</text>
</comment>
<dbReference type="EMBL" id="QLLG01000364">
    <property type="protein sequence ID" value="RMX63791.1"/>
    <property type="molecule type" value="Genomic_DNA"/>
</dbReference>
<protein>
    <recommendedName>
        <fullName evidence="3">AAA+ ATPase domain-containing protein</fullName>
    </recommendedName>
</protein>
<evidence type="ECO:0000256" key="1">
    <source>
        <dbReference type="ARBA" id="ARBA00022741"/>
    </source>
</evidence>
<feature type="domain" description="AAA+ ATPase" evidence="3">
    <location>
        <begin position="244"/>
        <end position="384"/>
    </location>
</feature>
<dbReference type="InterPro" id="IPR041569">
    <property type="entry name" value="AAA_lid_3"/>
</dbReference>
<proteinExistence type="predicted"/>
<dbReference type="PANTHER" id="PTHR23077:SF27">
    <property type="entry name" value="ATPASE FAMILY GENE 2 PROTEIN HOMOLOG A"/>
    <property type="match status" value="1"/>
</dbReference>
<dbReference type="Gene3D" id="3.40.50.150">
    <property type="entry name" value="Vaccinia Virus protein VP39"/>
    <property type="match status" value="1"/>
</dbReference>
<dbReference type="Pfam" id="PF17862">
    <property type="entry name" value="AAA_lid_3"/>
    <property type="match status" value="1"/>
</dbReference>
<dbReference type="SMART" id="SM00382">
    <property type="entry name" value="AAA"/>
    <property type="match status" value="2"/>
</dbReference>
<sequence>MATICINKVVGSIDGAVATAQDERCILYTCVSISSHKYVQVSSTSSVAFAQLRRQEDGSALSFGLLEALDESNGPQMTLQVTTDVEQDTNHTEIKCACKCGVIASVRVAFLDRTRPPSAVLRGLQRIAAKLLDGVVVWSERRSSVSWLNCRDYIKFVDIEWTSTGFGCCKQLGTILSVSNVKLTFVGDDRSQVMCHSAANFEAVDTYTRQIASELGGVEKYARSLLQTILQCLEPQKGTIAVKRNIGAMICGLPGIGKTVLAREICKCLGVTTIFLNAADVYQTYVGQSEKKLVKIFESAVLQSPSILVIDGIEAIAGSRRALADSQSVLEIGVLDALLSSLERIKSSSHRVFVLSTTTRPGDIDAAVLSNDRLDQVVSIEPPTQIERLAILRIITRTWQGDELDERFLNQVSESTGGFVGADLLSLCQKALQVCLNEAAIKKEGSAMVCPRHFEQALAVTYPSVLQAHHVMQKRQEPVSSFIHRNSKNTSLGAFSGVFGMSDAIQTLRVSLIEPLEDCTRFLRFGTTPPKGILLTGPPGSGKTHLANAVAEHVRRCGLASFVSVQCSDLLTKIVGDTEKALRELFATARNATPCVLYFDQIESIAPVRGFDTSTEQTFDRMLSMLLVEMDGFSTSRTKLQQSLVSDEARMAFLKQHVVILASTTNKELLDPAILRPGRFDVHIHVGYPDEDARCAFILQALEKVPVDYSSDAALDSREALARYVAKHTSGLSAGDLSAIVREAVMASMREDLDSTSVEIKYLLQTLEKATKSSTTAPSSSTVTPLFARRHNGKKVLHLEHLSPTPHLGALTHDRNRYKKNPPDFYALGQQYAKFKQYLYNVDDFNCRASLSWDDPFAVRELTKTLLLHDFGLQWDIPINRLCPPLPNRLNYLHWIEDLLSQAPGSRLTTQEQEQKGPALDKEVVSGIDVGTGANCIYALLGATMNKWKFIATEIDAESYACAKENVARNHLETLITVKRTQTNKLLLEPLQDEPLERKFHFVMCNPPFFDDMDEADTNPASSCMGSANEMVFPGGEVAFIGNMIVESVDLQNRVLWFTSMIGKKASLRKLLALLRKNQVRNTRTTEFFQGRTKRWGIAWTFSENVMDDPSYWVSEKKPIVDRKFASRCHDKVKFVNSYIVAIPCAGIITDCTFLLDIAAGKGCATIEEVLLRIREFVETNEELKLSEDTTNYKHKEEAEEEEDYQERKMYRLEQHKPDPQASGNNRTKVHSAGRVEIFTMKDNEGGSEVLIVFEEGDRAAFWTIANMLQAAIVRTGRQWRRKLQRQKQEQ</sequence>
<evidence type="ECO:0000256" key="2">
    <source>
        <dbReference type="ARBA" id="ARBA00022840"/>
    </source>
</evidence>
<dbReference type="InterPro" id="IPR003593">
    <property type="entry name" value="AAA+_ATPase"/>
</dbReference>
<evidence type="ECO:0000313" key="5">
    <source>
        <dbReference type="Proteomes" id="UP000282087"/>
    </source>
</evidence>
<keyword evidence="1" id="KW-0547">Nucleotide-binding</keyword>